<evidence type="ECO:0000313" key="4">
    <source>
        <dbReference type="EMBL" id="THD20002.1"/>
    </source>
</evidence>
<protein>
    <recommendedName>
        <fullName evidence="3">BPTI/Kunitz inhibitor domain-containing protein</fullName>
    </recommendedName>
</protein>
<dbReference type="PANTHER" id="PTHR10083:SF374">
    <property type="entry name" value="BPTI_KUNITZ INHIBITOR DOMAIN-CONTAINING PROTEIN"/>
    <property type="match status" value="1"/>
</dbReference>
<dbReference type="SUPFAM" id="SSF57362">
    <property type="entry name" value="BPTI-like"/>
    <property type="match status" value="1"/>
</dbReference>
<evidence type="ECO:0000313" key="5">
    <source>
        <dbReference type="Proteomes" id="UP000230066"/>
    </source>
</evidence>
<keyword evidence="5" id="KW-1185">Reference proteome</keyword>
<proteinExistence type="predicted"/>
<dbReference type="AlphaFoldDB" id="A0A4E0RT03"/>
<accession>A0A4E0RT03</accession>
<dbReference type="GO" id="GO:0004867">
    <property type="term" value="F:serine-type endopeptidase inhibitor activity"/>
    <property type="evidence" value="ECO:0007669"/>
    <property type="project" value="InterPro"/>
</dbReference>
<dbReference type="GO" id="GO:0005615">
    <property type="term" value="C:extracellular space"/>
    <property type="evidence" value="ECO:0007669"/>
    <property type="project" value="TreeGrafter"/>
</dbReference>
<comment type="caution">
    <text evidence="4">The sequence shown here is derived from an EMBL/GenBank/DDBJ whole genome shotgun (WGS) entry which is preliminary data.</text>
</comment>
<gene>
    <name evidence="4" type="ORF">D915_009286</name>
</gene>
<dbReference type="EMBL" id="JXXN02005281">
    <property type="protein sequence ID" value="THD20002.1"/>
    <property type="molecule type" value="Genomic_DNA"/>
</dbReference>
<dbReference type="Pfam" id="PF00014">
    <property type="entry name" value="Kunitz_BPTI"/>
    <property type="match status" value="1"/>
</dbReference>
<dbReference type="InterPro" id="IPR036880">
    <property type="entry name" value="Kunitz_BPTI_sf"/>
</dbReference>
<dbReference type="InterPro" id="IPR002223">
    <property type="entry name" value="Kunitz_BPTI"/>
</dbReference>
<name>A0A4E0RT03_FASHE</name>
<dbReference type="PANTHER" id="PTHR10083">
    <property type="entry name" value="KUNITZ-TYPE PROTEASE INHIBITOR-RELATED"/>
    <property type="match status" value="1"/>
</dbReference>
<sequence>MDPDKDTLLSYPSDDERGYASARSASRILRRRRMRRGWVACLVLIGFGVFLLMLLGASYMARIYLPNMNESMHPDCTKKLDPGNGDQSLVRWGWDVIQGRCMQFTYKGQDGNANRFLDEASCDQRCPRRVLV</sequence>
<feature type="transmembrane region" description="Helical" evidence="2">
    <location>
        <begin position="37"/>
        <end position="61"/>
    </location>
</feature>
<dbReference type="Gene3D" id="4.10.410.10">
    <property type="entry name" value="Pancreatic trypsin inhibitor Kunitz domain"/>
    <property type="match status" value="1"/>
</dbReference>
<keyword evidence="2" id="KW-0812">Transmembrane</keyword>
<evidence type="ECO:0000256" key="1">
    <source>
        <dbReference type="ARBA" id="ARBA00023157"/>
    </source>
</evidence>
<dbReference type="Proteomes" id="UP000230066">
    <property type="component" value="Unassembled WGS sequence"/>
</dbReference>
<evidence type="ECO:0000256" key="2">
    <source>
        <dbReference type="SAM" id="Phobius"/>
    </source>
</evidence>
<keyword evidence="2" id="KW-0472">Membrane</keyword>
<keyword evidence="2" id="KW-1133">Transmembrane helix</keyword>
<evidence type="ECO:0000259" key="3">
    <source>
        <dbReference type="PROSITE" id="PS50279"/>
    </source>
</evidence>
<keyword evidence="1" id="KW-1015">Disulfide bond</keyword>
<reference evidence="4" key="1">
    <citation type="submission" date="2019-03" db="EMBL/GenBank/DDBJ databases">
        <title>Improved annotation for the trematode Fasciola hepatica.</title>
        <authorList>
            <person name="Choi Y.-J."/>
            <person name="Martin J."/>
            <person name="Mitreva M."/>
        </authorList>
    </citation>
    <scope>NUCLEOTIDE SEQUENCE [LARGE SCALE GENOMIC DNA]</scope>
</reference>
<organism evidence="4 5">
    <name type="scientific">Fasciola hepatica</name>
    <name type="common">Liver fluke</name>
    <dbReference type="NCBI Taxonomy" id="6192"/>
    <lineage>
        <taxon>Eukaryota</taxon>
        <taxon>Metazoa</taxon>
        <taxon>Spiralia</taxon>
        <taxon>Lophotrochozoa</taxon>
        <taxon>Platyhelminthes</taxon>
        <taxon>Trematoda</taxon>
        <taxon>Digenea</taxon>
        <taxon>Plagiorchiida</taxon>
        <taxon>Echinostomata</taxon>
        <taxon>Echinostomatoidea</taxon>
        <taxon>Fasciolidae</taxon>
        <taxon>Fasciola</taxon>
    </lineage>
</organism>
<dbReference type="SMART" id="SM00131">
    <property type="entry name" value="KU"/>
    <property type="match status" value="1"/>
</dbReference>
<feature type="domain" description="BPTI/Kunitz inhibitor" evidence="3">
    <location>
        <begin position="76"/>
        <end position="126"/>
    </location>
</feature>
<dbReference type="CDD" id="cd22593">
    <property type="entry name" value="Kunitz_conkunitzin"/>
    <property type="match status" value="1"/>
</dbReference>
<dbReference type="PROSITE" id="PS50279">
    <property type="entry name" value="BPTI_KUNITZ_2"/>
    <property type="match status" value="1"/>
</dbReference>
<dbReference type="InterPro" id="IPR050098">
    <property type="entry name" value="TFPI/VKTCI-like"/>
</dbReference>